<reference evidence="3" key="1">
    <citation type="journal article" date="2021" name="PeerJ">
        <title>Extensive microbial diversity within the chicken gut microbiome revealed by metagenomics and culture.</title>
        <authorList>
            <person name="Gilroy R."/>
            <person name="Ravi A."/>
            <person name="Getino M."/>
            <person name="Pursley I."/>
            <person name="Horton D.L."/>
            <person name="Alikhan N.F."/>
            <person name="Baker D."/>
            <person name="Gharbi K."/>
            <person name="Hall N."/>
            <person name="Watson M."/>
            <person name="Adriaenssens E.M."/>
            <person name="Foster-Nyarko E."/>
            <person name="Jarju S."/>
            <person name="Secka A."/>
            <person name="Antonio M."/>
            <person name="Oren A."/>
            <person name="Chaudhuri R.R."/>
            <person name="La Ragione R."/>
            <person name="Hildebrand F."/>
            <person name="Pallen M.J."/>
        </authorList>
    </citation>
    <scope>NUCLEOTIDE SEQUENCE</scope>
    <source>
        <strain evidence="3">ChiSjej1B19-8411</strain>
    </source>
</reference>
<keyword evidence="1" id="KW-0812">Transmembrane</keyword>
<feature type="transmembrane region" description="Helical" evidence="1">
    <location>
        <begin position="67"/>
        <end position="94"/>
    </location>
</feature>
<feature type="transmembrane region" description="Helical" evidence="1">
    <location>
        <begin position="214"/>
        <end position="237"/>
    </location>
</feature>
<dbReference type="AlphaFoldDB" id="A0A9D2B3Z8"/>
<dbReference type="PANTHER" id="PTHR46211">
    <property type="entry name" value="GLYCEROPHOSPHORYL DIESTER PHOSPHODIESTERASE"/>
    <property type="match status" value="1"/>
</dbReference>
<reference evidence="3" key="2">
    <citation type="submission" date="2021-04" db="EMBL/GenBank/DDBJ databases">
        <authorList>
            <person name="Gilroy R."/>
        </authorList>
    </citation>
    <scope>NUCLEOTIDE SEQUENCE</scope>
    <source>
        <strain evidence="3">ChiSjej1B19-8411</strain>
    </source>
</reference>
<dbReference type="EMBL" id="DXEX01000242">
    <property type="protein sequence ID" value="HIX60280.1"/>
    <property type="molecule type" value="Genomic_DNA"/>
</dbReference>
<keyword evidence="1" id="KW-0472">Membrane</keyword>
<dbReference type="Pfam" id="PF03009">
    <property type="entry name" value="GDPD"/>
    <property type="match status" value="1"/>
</dbReference>
<dbReference type="Proteomes" id="UP000886817">
    <property type="component" value="Unassembled WGS sequence"/>
</dbReference>
<dbReference type="SUPFAM" id="SSF51695">
    <property type="entry name" value="PLC-like phosphodiesterases"/>
    <property type="match status" value="1"/>
</dbReference>
<dbReference type="InterPro" id="IPR017946">
    <property type="entry name" value="PLC-like_Pdiesterase_TIM-brl"/>
</dbReference>
<evidence type="ECO:0000313" key="4">
    <source>
        <dbReference type="Proteomes" id="UP000886817"/>
    </source>
</evidence>
<evidence type="ECO:0000256" key="1">
    <source>
        <dbReference type="SAM" id="Phobius"/>
    </source>
</evidence>
<organism evidence="3 4">
    <name type="scientific">Candidatus Blautia gallistercoris</name>
    <dbReference type="NCBI Taxonomy" id="2838490"/>
    <lineage>
        <taxon>Bacteria</taxon>
        <taxon>Bacillati</taxon>
        <taxon>Bacillota</taxon>
        <taxon>Clostridia</taxon>
        <taxon>Lachnospirales</taxon>
        <taxon>Lachnospiraceae</taxon>
        <taxon>Blautia</taxon>
    </lineage>
</organism>
<feature type="domain" description="GP-PDE" evidence="2">
    <location>
        <begin position="356"/>
        <end position="587"/>
    </location>
</feature>
<keyword evidence="1" id="KW-1133">Transmembrane helix</keyword>
<protein>
    <submittedName>
        <fullName evidence="3">Glycerophosphoryl diester phosphodiesterase membrane domain-containing protein</fullName>
    </submittedName>
</protein>
<feature type="transmembrane region" description="Helical" evidence="1">
    <location>
        <begin position="322"/>
        <end position="343"/>
    </location>
</feature>
<dbReference type="InterPro" id="IPR030395">
    <property type="entry name" value="GP_PDE_dom"/>
</dbReference>
<feature type="transmembrane region" description="Helical" evidence="1">
    <location>
        <begin position="164"/>
        <end position="193"/>
    </location>
</feature>
<feature type="transmembrane region" description="Helical" evidence="1">
    <location>
        <begin position="16"/>
        <end position="38"/>
    </location>
</feature>
<dbReference type="GO" id="GO:0006629">
    <property type="term" value="P:lipid metabolic process"/>
    <property type="evidence" value="ECO:0007669"/>
    <property type="project" value="InterPro"/>
</dbReference>
<gene>
    <name evidence="3" type="ORF">IAA45_11290</name>
</gene>
<comment type="caution">
    <text evidence="3">The sequence shown here is derived from an EMBL/GenBank/DDBJ whole genome shotgun (WGS) entry which is preliminary data.</text>
</comment>
<evidence type="ECO:0000313" key="3">
    <source>
        <dbReference type="EMBL" id="HIX60280.1"/>
    </source>
</evidence>
<name>A0A9D2B3Z8_9FIRM</name>
<dbReference type="InterPro" id="IPR018476">
    <property type="entry name" value="GlyceroP-diester-Pdiesterase_M"/>
</dbReference>
<feature type="transmembrane region" description="Helical" evidence="1">
    <location>
        <begin position="268"/>
        <end position="290"/>
    </location>
</feature>
<dbReference type="Pfam" id="PF10110">
    <property type="entry name" value="GPDPase_memb"/>
    <property type="match status" value="1"/>
</dbReference>
<feature type="transmembrane region" description="Helical" evidence="1">
    <location>
        <begin position="124"/>
        <end position="144"/>
    </location>
</feature>
<evidence type="ECO:0000259" key="2">
    <source>
        <dbReference type="PROSITE" id="PS51704"/>
    </source>
</evidence>
<dbReference type="PROSITE" id="PS51704">
    <property type="entry name" value="GP_PDE"/>
    <property type="match status" value="1"/>
</dbReference>
<sequence length="605" mass="68913">MKDLFRHIRYLLKRNWATLLLFEIAYRAAIYMIVLQVVREAVDLSLYVSGYSNLTAENFLLFLKHPFTIVLLALVGFFLLLLITVEIASMMVCLQYSSEGKSIYPSDMLLVGMRQTLRLMRRKPLAWIFFMVLTVPFLQLQFLIREVSYVRLLQYTAQVIYEAVPYPALLILAGILLVYISYQFTFSLPYLLLEERDVMESIRRGKVLQSRNRGRNLAAALLIQGLVLGISLIFYFLSMSGAVWTAIQEDTKGGIVSSLLIYSNWVDVAIGLVAGALNTVLGVAFFYAVYRLRRKRLLTGKLGITPKPIRLPLLRRLGRRRMAAFAMGLVFLAEMGYMVYLAGNARSVFPDVLSGIQITAHRGGAKYAPENTLSALDYAMEQNADYAEIDVQETKDGVLVLLHDNNLKRTTGKDQNIWDTYYYETCGLDAGSFFSSRFAGERIPTLREAVRHCGDAMNLIIEIKYNGHNPDIAEKVVRVIEDYELEDRVIVCSMHYQYLQEIKEQNPAITTSYVMTVAYGNMNSLEYADCLSVKYTYLNPRFVERAHAAGKVVHAWTVNSQILTEQMQRYQVDNIITDTPAAARQVLNGEFAETVNFFELLKYVL</sequence>
<dbReference type="Gene3D" id="3.20.20.190">
    <property type="entry name" value="Phosphatidylinositol (PI) phosphodiesterase"/>
    <property type="match status" value="1"/>
</dbReference>
<accession>A0A9D2B3Z8</accession>
<proteinExistence type="predicted"/>
<dbReference type="GO" id="GO:0008081">
    <property type="term" value="F:phosphoric diester hydrolase activity"/>
    <property type="evidence" value="ECO:0007669"/>
    <property type="project" value="InterPro"/>
</dbReference>
<dbReference type="PANTHER" id="PTHR46211:SF8">
    <property type="entry name" value="PHOSPHODIESTERASE"/>
    <property type="match status" value="1"/>
</dbReference>